<feature type="active site" description="Nucleophile" evidence="9">
    <location>
        <position position="375"/>
    </location>
</feature>
<evidence type="ECO:0000256" key="4">
    <source>
        <dbReference type="ARBA" id="ARBA00022679"/>
    </source>
</evidence>
<dbReference type="GO" id="GO:0103068">
    <property type="term" value="F:leukotriene C4 gamma-glutamyl transferase activity"/>
    <property type="evidence" value="ECO:0007669"/>
    <property type="project" value="UniProtKB-EC"/>
</dbReference>
<keyword evidence="7 11" id="KW-0012">Acyltransferase</keyword>
<comment type="caution">
    <text evidence="13">The sequence shown here is derived from an EMBL/GenBank/DDBJ whole genome shotgun (WGS) entry which is preliminary data.</text>
</comment>
<dbReference type="Gene3D" id="1.10.246.130">
    <property type="match status" value="1"/>
</dbReference>
<dbReference type="NCBIfam" id="TIGR00066">
    <property type="entry name" value="g_glut_trans"/>
    <property type="match status" value="1"/>
</dbReference>
<evidence type="ECO:0000256" key="8">
    <source>
        <dbReference type="ARBA" id="ARBA00047417"/>
    </source>
</evidence>
<dbReference type="PANTHER" id="PTHR43199:SF1">
    <property type="entry name" value="GLUTATHIONE HYDROLASE PROENZYME"/>
    <property type="match status" value="1"/>
</dbReference>
<dbReference type="InterPro" id="IPR000101">
    <property type="entry name" value="GGT_peptidase"/>
</dbReference>
<keyword evidence="4 11" id="KW-0808">Transferase</keyword>
<evidence type="ECO:0000256" key="10">
    <source>
        <dbReference type="PIRSR" id="PIRSR600101-2"/>
    </source>
</evidence>
<gene>
    <name evidence="13" type="primary">ggt</name>
    <name evidence="13" type="ORF">ENS56_03360</name>
</gene>
<protein>
    <recommendedName>
        <fullName evidence="11">Glutathione hydrolase proenzyme</fullName>
        <ecNumber evidence="11">2.3.2.2</ecNumber>
        <ecNumber evidence="11">3.4.19.13</ecNumber>
    </recommendedName>
    <component>
        <recommendedName>
            <fullName evidence="11">Glutathione hydrolase large chain</fullName>
        </recommendedName>
    </component>
    <component>
        <recommendedName>
            <fullName evidence="11">Glutathione hydrolase small chain</fullName>
        </recommendedName>
    </component>
</protein>
<dbReference type="InterPro" id="IPR043137">
    <property type="entry name" value="GGT_ssub_C"/>
</dbReference>
<evidence type="ECO:0000256" key="12">
    <source>
        <dbReference type="SAM" id="SignalP"/>
    </source>
</evidence>
<evidence type="ECO:0000313" key="13">
    <source>
        <dbReference type="EMBL" id="HGT47052.1"/>
    </source>
</evidence>
<keyword evidence="5 11" id="KW-0378">Hydrolase</keyword>
<feature type="binding site" evidence="10">
    <location>
        <position position="99"/>
    </location>
    <ligand>
        <name>L-glutamate</name>
        <dbReference type="ChEBI" id="CHEBI:29985"/>
    </ligand>
</feature>
<evidence type="ECO:0000256" key="3">
    <source>
        <dbReference type="ARBA" id="ARBA00009381"/>
    </source>
</evidence>
<feature type="chain" id="PRO_5032527872" description="Glutathione hydrolase proenzyme" evidence="12">
    <location>
        <begin position="24"/>
        <end position="563"/>
    </location>
</feature>
<feature type="binding site" evidence="10">
    <location>
        <begin position="393"/>
        <end position="395"/>
    </location>
    <ligand>
        <name>L-glutamate</name>
        <dbReference type="ChEBI" id="CHEBI:29985"/>
    </ligand>
</feature>
<dbReference type="InterPro" id="IPR051792">
    <property type="entry name" value="GGT_bact"/>
</dbReference>
<dbReference type="GO" id="GO:0036374">
    <property type="term" value="F:glutathione hydrolase activity"/>
    <property type="evidence" value="ECO:0007669"/>
    <property type="project" value="UniProtKB-UniRule"/>
</dbReference>
<keyword evidence="6 11" id="KW-0865">Zymogen</keyword>
<keyword evidence="11" id="KW-0317">Glutathione biosynthesis</keyword>
<organism evidence="13">
    <name type="scientific">Ignavibacterium album</name>
    <dbReference type="NCBI Taxonomy" id="591197"/>
    <lineage>
        <taxon>Bacteria</taxon>
        <taxon>Pseudomonadati</taxon>
        <taxon>Ignavibacteriota</taxon>
        <taxon>Ignavibacteria</taxon>
        <taxon>Ignavibacteriales</taxon>
        <taxon>Ignavibacteriaceae</taxon>
        <taxon>Ignavibacterium</taxon>
    </lineage>
</organism>
<feature type="binding site" evidence="10">
    <location>
        <position position="417"/>
    </location>
    <ligand>
        <name>L-glutamate</name>
        <dbReference type="ChEBI" id="CHEBI:29985"/>
    </ligand>
</feature>
<dbReference type="InterPro" id="IPR029055">
    <property type="entry name" value="Ntn_hydrolases_N"/>
</dbReference>
<proteinExistence type="inferred from homology"/>
<dbReference type="Pfam" id="PF01019">
    <property type="entry name" value="G_glu_transpept"/>
    <property type="match status" value="1"/>
</dbReference>
<comment type="similarity">
    <text evidence="3 11">Belongs to the gamma-glutamyltransferase family.</text>
</comment>
<comment type="catalytic activity">
    <reaction evidence="2 11">
        <text>glutathione + H2O = L-cysteinylglycine + L-glutamate</text>
        <dbReference type="Rhea" id="RHEA:28807"/>
        <dbReference type="ChEBI" id="CHEBI:15377"/>
        <dbReference type="ChEBI" id="CHEBI:29985"/>
        <dbReference type="ChEBI" id="CHEBI:57925"/>
        <dbReference type="ChEBI" id="CHEBI:61694"/>
        <dbReference type="EC" id="3.4.19.13"/>
    </reaction>
</comment>
<feature type="signal peptide" evidence="12">
    <location>
        <begin position="1"/>
        <end position="23"/>
    </location>
</feature>
<comment type="subunit">
    <text evidence="11">This enzyme consists of two polypeptide chains, which are synthesized in precursor form from a single polypeptide.</text>
</comment>
<dbReference type="InterPro" id="IPR055262">
    <property type="entry name" value="GGT_CS"/>
</dbReference>
<dbReference type="EC" id="2.3.2.2" evidence="11"/>
<dbReference type="GO" id="GO:0006750">
    <property type="term" value="P:glutathione biosynthetic process"/>
    <property type="evidence" value="ECO:0007669"/>
    <property type="project" value="UniProtKB-KW"/>
</dbReference>
<dbReference type="SUPFAM" id="SSF56235">
    <property type="entry name" value="N-terminal nucleophile aminohydrolases (Ntn hydrolases)"/>
    <property type="match status" value="1"/>
</dbReference>
<dbReference type="InterPro" id="IPR043138">
    <property type="entry name" value="GGT_lsub"/>
</dbReference>
<feature type="binding site" evidence="10">
    <location>
        <position position="468"/>
    </location>
    <ligand>
        <name>L-glutamate</name>
        <dbReference type="ChEBI" id="CHEBI:29985"/>
    </ligand>
</feature>
<comment type="catalytic activity">
    <reaction evidence="1 11">
        <text>an S-substituted glutathione + H2O = an S-substituted L-cysteinylglycine + L-glutamate</text>
        <dbReference type="Rhea" id="RHEA:59468"/>
        <dbReference type="ChEBI" id="CHEBI:15377"/>
        <dbReference type="ChEBI" id="CHEBI:29985"/>
        <dbReference type="ChEBI" id="CHEBI:90779"/>
        <dbReference type="ChEBI" id="CHEBI:143103"/>
        <dbReference type="EC" id="3.4.19.13"/>
    </reaction>
</comment>
<reference evidence="13" key="1">
    <citation type="journal article" date="2020" name="mSystems">
        <title>Genome- and Community-Level Interaction Insights into Carbon Utilization and Element Cycling Functions of Hydrothermarchaeota in Hydrothermal Sediment.</title>
        <authorList>
            <person name="Zhou Z."/>
            <person name="Liu Y."/>
            <person name="Xu W."/>
            <person name="Pan J."/>
            <person name="Luo Z.H."/>
            <person name="Li M."/>
        </authorList>
    </citation>
    <scope>NUCLEOTIDE SEQUENCE [LARGE SCALE GENOMIC DNA]</scope>
    <source>
        <strain evidence="13">SpSt-500</strain>
    </source>
</reference>
<evidence type="ECO:0000256" key="11">
    <source>
        <dbReference type="RuleBase" id="RU368036"/>
    </source>
</evidence>
<accession>A0A832G7C8</accession>
<dbReference type="EC" id="3.4.19.13" evidence="11"/>
<name>A0A832G7C8_9BACT</name>
<evidence type="ECO:0000256" key="5">
    <source>
        <dbReference type="ARBA" id="ARBA00022801"/>
    </source>
</evidence>
<dbReference type="PROSITE" id="PS00462">
    <property type="entry name" value="G_GLU_TRANSPEPTIDASE"/>
    <property type="match status" value="1"/>
</dbReference>
<evidence type="ECO:0000256" key="6">
    <source>
        <dbReference type="ARBA" id="ARBA00023145"/>
    </source>
</evidence>
<evidence type="ECO:0000256" key="2">
    <source>
        <dbReference type="ARBA" id="ARBA00001089"/>
    </source>
</evidence>
<comment type="pathway">
    <text evidence="11">Sulfur metabolism; glutathione metabolism.</text>
</comment>
<feature type="binding site" evidence="10">
    <location>
        <begin position="446"/>
        <end position="447"/>
    </location>
    <ligand>
        <name>L-glutamate</name>
        <dbReference type="ChEBI" id="CHEBI:29985"/>
    </ligand>
</feature>
<sequence length="563" mass="61305">MLMQTFSKLFLFILILFNSNLFAEAPDPVRGKNGMVVSASKLASEVGIEILKKGGNAIDAAVAVGFALAVTYPSAGNIGGGGFMVIRLNDGTSSTIDYREKAPVNAHEKMYQDSAGNFLPQLSQEGTTSAGVPGSVAGLIYALEKYGTMKLKDVIEPAIKLAEKGFILDYRLAQSINYNYQDFLKYPSSKKIFTNDGQPFVEGDLFVQKDLAKTLKLIAENGRDGFYKGEVADKIISQVQSLGGIITHQDLENYFPVERKPLISSYKGFEVITMGPPSAGGVTLIQTLNILENVSFSRLDWGSSNYIHTITEALKFSFADRAKHLGDPDFYEVPIDKLTSKKYAIELFNRISERAIPSDQIAPTDFSSTFESPETTHYSVIDKFGNAVSTTTTINSSYGSKIVVEGAGFLLNNEMDDFSSKPGEPNQFGLVGSEANKIEPGKRMLSSMTPTIITNENKPVLIVGSPGGSTIPTAVLQVILNYIDFGMDIQEAVNAPRFHHQWIPDQIDYEAFGLTRDAMDNLQAKGQIIGTERTLGRVEAISIENNIYLGATDPRGFGAAIGY</sequence>
<dbReference type="PANTHER" id="PTHR43199">
    <property type="entry name" value="GLUTATHIONE HYDROLASE"/>
    <property type="match status" value="1"/>
</dbReference>
<comment type="PTM">
    <text evidence="11">Cleaved by autocatalysis into a large and a small subunit.</text>
</comment>
<dbReference type="GO" id="GO:0006751">
    <property type="term" value="P:glutathione catabolic process"/>
    <property type="evidence" value="ECO:0007669"/>
    <property type="project" value="UniProtKB-UniRule"/>
</dbReference>
<dbReference type="PRINTS" id="PR01210">
    <property type="entry name" value="GGTRANSPTASE"/>
</dbReference>
<dbReference type="UniPathway" id="UPA00204"/>
<dbReference type="AlphaFoldDB" id="A0A832G7C8"/>
<comment type="catalytic activity">
    <reaction evidence="8 11">
        <text>an N-terminal (5-L-glutamyl)-[peptide] + an alpha-amino acid = 5-L-glutamyl amino acid + an N-terminal L-alpha-aminoacyl-[peptide]</text>
        <dbReference type="Rhea" id="RHEA:23904"/>
        <dbReference type="Rhea" id="RHEA-COMP:9780"/>
        <dbReference type="Rhea" id="RHEA-COMP:9795"/>
        <dbReference type="ChEBI" id="CHEBI:77644"/>
        <dbReference type="ChEBI" id="CHEBI:78597"/>
        <dbReference type="ChEBI" id="CHEBI:78599"/>
        <dbReference type="ChEBI" id="CHEBI:78608"/>
        <dbReference type="EC" id="2.3.2.2"/>
    </reaction>
</comment>
<evidence type="ECO:0000256" key="7">
    <source>
        <dbReference type="ARBA" id="ARBA00023315"/>
    </source>
</evidence>
<keyword evidence="12" id="KW-0732">Signal</keyword>
<evidence type="ECO:0000256" key="9">
    <source>
        <dbReference type="PIRSR" id="PIRSR600101-1"/>
    </source>
</evidence>
<dbReference type="Gene3D" id="3.60.20.40">
    <property type="match status" value="1"/>
</dbReference>
<evidence type="ECO:0000256" key="1">
    <source>
        <dbReference type="ARBA" id="ARBA00001049"/>
    </source>
</evidence>
<dbReference type="EMBL" id="DSVI01000004">
    <property type="protein sequence ID" value="HGT47052.1"/>
    <property type="molecule type" value="Genomic_DNA"/>
</dbReference>